<dbReference type="PANTHER" id="PTHR46663">
    <property type="entry name" value="DIGUANYLATE CYCLASE DGCT-RELATED"/>
    <property type="match status" value="1"/>
</dbReference>
<dbReference type="InterPro" id="IPR052163">
    <property type="entry name" value="DGC-Regulatory_Protein"/>
</dbReference>
<sequence>MLHLYKLLKETKEEERLLAVYFIDLARFKNINDSFGHSVGDEVLKH</sequence>
<dbReference type="Proteomes" id="UP000075424">
    <property type="component" value="Unassembled WGS sequence"/>
</dbReference>
<dbReference type="InterPro" id="IPR000160">
    <property type="entry name" value="GGDEF_dom"/>
</dbReference>
<comment type="caution">
    <text evidence="2">The sequence shown here is derived from an EMBL/GenBank/DDBJ whole genome shotgun (WGS) entry which is preliminary data.</text>
</comment>
<reference evidence="3 5" key="2">
    <citation type="submission" date="2018-10" db="EMBL/GenBank/DDBJ databases">
        <title>Geobacillus stearothermophilus in processing lines of powdered infant formula.</title>
        <authorList>
            <person name="Rhee M.S."/>
            <person name="Choi I.-G."/>
            <person name="Cho T.J."/>
            <person name="Park B."/>
        </authorList>
    </citation>
    <scope>NUCLEOTIDE SEQUENCE [LARGE SCALE GENOMIC DNA]</scope>
    <source>
        <strain evidence="3 5">FHS-PPGT130</strain>
    </source>
</reference>
<dbReference type="PATRIC" id="fig|1422.18.peg.316"/>
<dbReference type="SUPFAM" id="SSF55073">
    <property type="entry name" value="Nucleotide cyclase"/>
    <property type="match status" value="1"/>
</dbReference>
<dbReference type="RefSeq" id="WP_080706559.1">
    <property type="nucleotide sequence ID" value="NZ_CBCSGJ010000017.1"/>
</dbReference>
<proteinExistence type="predicted"/>
<dbReference type="Pfam" id="PF00990">
    <property type="entry name" value="GGDEF"/>
    <property type="match status" value="1"/>
</dbReference>
<reference evidence="2 4" key="1">
    <citation type="submission" date="2016-01" db="EMBL/GenBank/DDBJ databases">
        <title>Draft Genome Sequences of Seven Thermophilic Sporeformers Isolated from Foods.</title>
        <authorList>
            <person name="Berendsen E.M."/>
            <person name="Wells-Bennik M.H."/>
            <person name="Krawcyk A.O."/>
            <person name="De Jong A."/>
            <person name="Holsappel S."/>
            <person name="Eijlander R.T."/>
            <person name="Kuipers O.P."/>
        </authorList>
    </citation>
    <scope>NUCLEOTIDE SEQUENCE [LARGE SCALE GENOMIC DNA]</scope>
    <source>
        <strain evidence="2 4">B4109</strain>
    </source>
</reference>
<dbReference type="InterPro" id="IPR043128">
    <property type="entry name" value="Rev_trsase/Diguanyl_cyclase"/>
</dbReference>
<organism evidence="2 4">
    <name type="scientific">Geobacillus stearothermophilus</name>
    <name type="common">Bacillus stearothermophilus</name>
    <dbReference type="NCBI Taxonomy" id="1422"/>
    <lineage>
        <taxon>Bacteria</taxon>
        <taxon>Bacillati</taxon>
        <taxon>Bacillota</taxon>
        <taxon>Bacilli</taxon>
        <taxon>Bacillales</taxon>
        <taxon>Anoxybacillaceae</taxon>
        <taxon>Geobacillus</taxon>
    </lineage>
</organism>
<evidence type="ECO:0000313" key="3">
    <source>
        <dbReference type="EMBL" id="RLQ14158.1"/>
    </source>
</evidence>
<evidence type="ECO:0000313" key="4">
    <source>
        <dbReference type="Proteomes" id="UP000075424"/>
    </source>
</evidence>
<evidence type="ECO:0000313" key="5">
    <source>
        <dbReference type="Proteomes" id="UP000266922"/>
    </source>
</evidence>
<dbReference type="Proteomes" id="UP000266922">
    <property type="component" value="Unassembled WGS sequence"/>
</dbReference>
<dbReference type="PROSITE" id="PS50887">
    <property type="entry name" value="GGDEF"/>
    <property type="match status" value="1"/>
</dbReference>
<dbReference type="AlphaFoldDB" id="A0A150MKP8"/>
<dbReference type="Gene3D" id="3.30.70.270">
    <property type="match status" value="1"/>
</dbReference>
<name>A0A150MKP8_GEOSE</name>
<evidence type="ECO:0000259" key="1">
    <source>
        <dbReference type="PROSITE" id="PS50887"/>
    </source>
</evidence>
<feature type="domain" description="GGDEF" evidence="1">
    <location>
        <begin position="16"/>
        <end position="46"/>
    </location>
</feature>
<dbReference type="NCBIfam" id="TIGR00254">
    <property type="entry name" value="GGDEF"/>
    <property type="match status" value="1"/>
</dbReference>
<dbReference type="InterPro" id="IPR029787">
    <property type="entry name" value="Nucleotide_cyclase"/>
</dbReference>
<gene>
    <name evidence="2" type="ORF">B4109_0410</name>
    <name evidence="3" type="ORF">D9548_07235</name>
</gene>
<accession>A0A150MKP8</accession>
<dbReference type="PANTHER" id="PTHR46663:SF2">
    <property type="entry name" value="GGDEF DOMAIN-CONTAINING PROTEIN"/>
    <property type="match status" value="1"/>
</dbReference>
<protein>
    <submittedName>
        <fullName evidence="3">Diguanylate cyclase</fullName>
    </submittedName>
</protein>
<dbReference type="EMBL" id="LQYV01000090">
    <property type="protein sequence ID" value="KYD25008.1"/>
    <property type="molecule type" value="Genomic_DNA"/>
</dbReference>
<evidence type="ECO:0000313" key="2">
    <source>
        <dbReference type="EMBL" id="KYD25008.1"/>
    </source>
</evidence>
<dbReference type="EMBL" id="RCTJ01000019">
    <property type="protein sequence ID" value="RLQ14158.1"/>
    <property type="molecule type" value="Genomic_DNA"/>
</dbReference>
<dbReference type="GeneID" id="89612305"/>